<dbReference type="InterPro" id="IPR002298">
    <property type="entry name" value="DNA_polymerase_A"/>
</dbReference>
<dbReference type="Gene3D" id="3.30.70.370">
    <property type="match status" value="1"/>
</dbReference>
<keyword evidence="2" id="KW-0235">DNA replication</keyword>
<feature type="domain" description="DNA-directed DNA polymerase family A palm" evidence="4">
    <location>
        <begin position="292"/>
        <end position="481"/>
    </location>
</feature>
<sequence length="522" mass="56303">MYVVVAGETLLPVGGSARRPADLAGAVRELEEAERPRWVWADAREVYPDLLGAGARVSRCHDLALTEGLLLAYEGRYGESRSARAAHARLHGLPVPEEQPSAPGTLFAPEPLAAEAVAEVLADQLRRIEALPEPGRFRLLVAAESAGALIAAEMSYDGMPWRRDVHDELLTELLGPRPVHGMRPAKLQALADEVTAALGQPVNPDSVQQLVKAFKGAGVALKTTRSWELKQIDHPAVKPLLAYKELARLYSFHGWVWADQWVRGGRFRPEYVVGGVVSGRWATSGGGALQIPKVMRRVVVADEGWALVVADAAQLEPRVLAAMAGDVGLARAAGEIDLYSALAKSFGGERDHAKIAMLSAMYGGTSGDAPKLLAVMRQRFPKAYQFVEDAAKAGEEGRLVRSWLGRTSPPPSPRWKELVSGPEGARAARDRGRFTRNFVVQATAAEWALALMAVLRGLLPEPARLVFFQHDEVMVHCPAEQAEEVIAAVASAAVEATRLLFGATPVRFPMEAVAVSSYADAK</sequence>
<dbReference type="SUPFAM" id="SSF56672">
    <property type="entry name" value="DNA/RNA polymerases"/>
    <property type="match status" value="1"/>
</dbReference>
<evidence type="ECO:0000256" key="2">
    <source>
        <dbReference type="ARBA" id="ARBA00022705"/>
    </source>
</evidence>
<comment type="caution">
    <text evidence="5">The sequence shown here is derived from an EMBL/GenBank/DDBJ whole genome shotgun (WGS) entry which is preliminary data.</text>
</comment>
<dbReference type="Pfam" id="PF00476">
    <property type="entry name" value="DNA_pol_A"/>
    <property type="match status" value="1"/>
</dbReference>
<name>A0ABR9LYQ4_9ACTN</name>
<dbReference type="PANTHER" id="PTHR10133:SF27">
    <property type="entry name" value="DNA POLYMERASE NU"/>
    <property type="match status" value="1"/>
</dbReference>
<dbReference type="InterPro" id="IPR001098">
    <property type="entry name" value="DNA-dir_DNA_pol_A_palm_dom"/>
</dbReference>
<dbReference type="SMART" id="SM00482">
    <property type="entry name" value="POLAc"/>
    <property type="match status" value="1"/>
</dbReference>
<dbReference type="GO" id="GO:0003887">
    <property type="term" value="F:DNA-directed DNA polymerase activity"/>
    <property type="evidence" value="ECO:0007669"/>
    <property type="project" value="UniProtKB-EC"/>
</dbReference>
<evidence type="ECO:0000256" key="1">
    <source>
        <dbReference type="ARBA" id="ARBA00012417"/>
    </source>
</evidence>
<dbReference type="Proteomes" id="UP000633509">
    <property type="component" value="Unassembled WGS sequence"/>
</dbReference>
<comment type="catalytic activity">
    <reaction evidence="3">
        <text>DNA(n) + a 2'-deoxyribonucleoside 5'-triphosphate = DNA(n+1) + diphosphate</text>
        <dbReference type="Rhea" id="RHEA:22508"/>
        <dbReference type="Rhea" id="RHEA-COMP:17339"/>
        <dbReference type="Rhea" id="RHEA-COMP:17340"/>
        <dbReference type="ChEBI" id="CHEBI:33019"/>
        <dbReference type="ChEBI" id="CHEBI:61560"/>
        <dbReference type="ChEBI" id="CHEBI:173112"/>
        <dbReference type="EC" id="2.7.7.7"/>
    </reaction>
</comment>
<protein>
    <recommendedName>
        <fullName evidence="1">DNA-directed DNA polymerase</fullName>
        <ecNumber evidence="1">2.7.7.7</ecNumber>
    </recommendedName>
</protein>
<keyword evidence="6" id="KW-1185">Reference proteome</keyword>
<dbReference type="RefSeq" id="WP_192786455.1">
    <property type="nucleotide sequence ID" value="NZ_JADBEK010000001.1"/>
</dbReference>
<evidence type="ECO:0000256" key="3">
    <source>
        <dbReference type="ARBA" id="ARBA00049244"/>
    </source>
</evidence>
<evidence type="ECO:0000259" key="4">
    <source>
        <dbReference type="SMART" id="SM00482"/>
    </source>
</evidence>
<dbReference type="EMBL" id="JADBEK010000001">
    <property type="protein sequence ID" value="MBE1585768.1"/>
    <property type="molecule type" value="Genomic_DNA"/>
</dbReference>
<dbReference type="NCBIfam" id="NF011538">
    <property type="entry name" value="PRK14975.1-1"/>
    <property type="match status" value="1"/>
</dbReference>
<dbReference type="Gene3D" id="1.10.150.20">
    <property type="entry name" value="5' to 3' exonuclease, C-terminal subdomain"/>
    <property type="match status" value="1"/>
</dbReference>
<dbReference type="PANTHER" id="PTHR10133">
    <property type="entry name" value="DNA POLYMERASE I"/>
    <property type="match status" value="1"/>
</dbReference>
<keyword evidence="5" id="KW-0548">Nucleotidyltransferase</keyword>
<keyword evidence="5" id="KW-0808">Transferase</keyword>
<reference evidence="5 6" key="1">
    <citation type="submission" date="2020-10" db="EMBL/GenBank/DDBJ databases">
        <title>Sequencing the genomes of 1000 actinobacteria strains.</title>
        <authorList>
            <person name="Klenk H.-P."/>
        </authorList>
    </citation>
    <scope>NUCLEOTIDE SEQUENCE [LARGE SCALE GENOMIC DNA]</scope>
    <source>
        <strain evidence="5 6">DSM 43173</strain>
    </source>
</reference>
<gene>
    <name evidence="5" type="ORF">H4W80_004026</name>
</gene>
<evidence type="ECO:0000313" key="5">
    <source>
        <dbReference type="EMBL" id="MBE1585768.1"/>
    </source>
</evidence>
<accession>A0ABR9LYQ4</accession>
<organism evidence="5 6">
    <name type="scientific">Nonomuraea angiospora</name>
    <dbReference type="NCBI Taxonomy" id="46172"/>
    <lineage>
        <taxon>Bacteria</taxon>
        <taxon>Bacillati</taxon>
        <taxon>Actinomycetota</taxon>
        <taxon>Actinomycetes</taxon>
        <taxon>Streptosporangiales</taxon>
        <taxon>Streptosporangiaceae</taxon>
        <taxon>Nonomuraea</taxon>
    </lineage>
</organism>
<dbReference type="EC" id="2.7.7.7" evidence="1"/>
<dbReference type="CDD" id="cd06444">
    <property type="entry name" value="DNA_pol_A"/>
    <property type="match status" value="1"/>
</dbReference>
<evidence type="ECO:0000313" key="6">
    <source>
        <dbReference type="Proteomes" id="UP000633509"/>
    </source>
</evidence>
<proteinExistence type="predicted"/>
<dbReference type="InterPro" id="IPR043502">
    <property type="entry name" value="DNA/RNA_pol_sf"/>
</dbReference>